<dbReference type="PANTHER" id="PTHR31334:SF1">
    <property type="entry name" value="GUANINE NUCLEOTIDE EXCHANGE PROTEIN SMCR8"/>
    <property type="match status" value="1"/>
</dbReference>
<evidence type="ECO:0000256" key="1">
    <source>
        <dbReference type="ARBA" id="ARBA00004496"/>
    </source>
</evidence>
<evidence type="ECO:0000256" key="2">
    <source>
        <dbReference type="ARBA" id="ARBA00022490"/>
    </source>
</evidence>
<dbReference type="GO" id="GO:0006914">
    <property type="term" value="P:autophagy"/>
    <property type="evidence" value="ECO:0007669"/>
    <property type="project" value="UniProtKB-KW"/>
</dbReference>
<dbReference type="Pfam" id="PF11704">
    <property type="entry name" value="Folliculin"/>
    <property type="match status" value="1"/>
</dbReference>
<feature type="domain" description="UDENN FLCN/SMCR8-type" evidence="7">
    <location>
        <begin position="1"/>
        <end position="510"/>
    </location>
</feature>
<comment type="caution">
    <text evidence="8">The sequence shown here is derived from an EMBL/GenBank/DDBJ whole genome shotgun (WGS) entry which is preliminary data.</text>
</comment>
<dbReference type="EMBL" id="CAXKWB010004219">
    <property type="protein sequence ID" value="CAL4072784.1"/>
    <property type="molecule type" value="Genomic_DNA"/>
</dbReference>
<dbReference type="AlphaFoldDB" id="A0AAV2Q5S7"/>
<evidence type="ECO:0000256" key="4">
    <source>
        <dbReference type="ARBA" id="ARBA00023006"/>
    </source>
</evidence>
<keyword evidence="3" id="KW-0344">Guanine-nucleotide releasing factor</keyword>
<proteinExistence type="inferred from homology"/>
<keyword evidence="2" id="KW-0963">Cytoplasm</keyword>
<feature type="non-terminal residue" evidence="8">
    <location>
        <position position="510"/>
    </location>
</feature>
<accession>A0AAV2Q5S7</accession>
<sequence length="510" mass="58963">MNTDLVGGEFHISHDTQLVQLDIEPGIHVYVHYFTLHDVRARGFVRPMCFAYISSDSRKLLHYFDDLRKQFSQVTNDLKVSNHKWFRSEMEDLISDLEYTKQRYIQLHRHDQLDLNQVYPLEESSENVSNLFTSGPASLAFDAMEITNANFNLNQHMEEGGGTFDHREDDSEFEKQGGKKLNSDCHKKIMKNTIVEGNKMNYNYSNKIYEENKVNTDLNSRTNMKNIYTSHNVSIDENEHSEISESHEESVLRQTTLEAVANQLLDCHQIINTLKAYVEQEDENCFIEPLLREVESQPKSPLYQCLYALGILPRWEITSVSTHDVWKRLLFYEKIPRSVRSLPAILCFFGSTAKIMILKIIYEGQRRTPLTPIFMVLSVELHSQSPYPLQAWVFGTIFGILRQQNPKLSVFAKIYQKDSCTGSCCSLELLPGVKSFAQKIGVECHSRQRKANIQASTDLSQGTAPLGPLQWLRQPERHHHTERHCHRKIHPSLDLGQTLNNFTKEVKKDV</sequence>
<evidence type="ECO:0000259" key="7">
    <source>
        <dbReference type="PROSITE" id="PS51834"/>
    </source>
</evidence>
<evidence type="ECO:0000256" key="6">
    <source>
        <dbReference type="SAM" id="MobiDB-lite"/>
    </source>
</evidence>
<dbReference type="Proteomes" id="UP001497623">
    <property type="component" value="Unassembled WGS sequence"/>
</dbReference>
<feature type="region of interest" description="Disordered" evidence="6">
    <location>
        <begin position="159"/>
        <end position="179"/>
    </location>
</feature>
<evidence type="ECO:0000256" key="5">
    <source>
        <dbReference type="ARBA" id="ARBA00038137"/>
    </source>
</evidence>
<comment type="similarity">
    <text evidence="5">Belongs to the SMCR8 family.</text>
</comment>
<name>A0AAV2Q5S7_MEGNR</name>
<dbReference type="GO" id="GO:0032045">
    <property type="term" value="C:guanyl-nucleotide exchange factor complex"/>
    <property type="evidence" value="ECO:0007669"/>
    <property type="project" value="TreeGrafter"/>
</dbReference>
<keyword evidence="4" id="KW-0072">Autophagy</keyword>
<organism evidence="8 9">
    <name type="scientific">Meganyctiphanes norvegica</name>
    <name type="common">Northern krill</name>
    <name type="synonym">Thysanopoda norvegica</name>
    <dbReference type="NCBI Taxonomy" id="48144"/>
    <lineage>
        <taxon>Eukaryota</taxon>
        <taxon>Metazoa</taxon>
        <taxon>Ecdysozoa</taxon>
        <taxon>Arthropoda</taxon>
        <taxon>Crustacea</taxon>
        <taxon>Multicrustacea</taxon>
        <taxon>Malacostraca</taxon>
        <taxon>Eumalacostraca</taxon>
        <taxon>Eucarida</taxon>
        <taxon>Euphausiacea</taxon>
        <taxon>Euphausiidae</taxon>
        <taxon>Meganyctiphanes</taxon>
    </lineage>
</organism>
<evidence type="ECO:0000256" key="3">
    <source>
        <dbReference type="ARBA" id="ARBA00022658"/>
    </source>
</evidence>
<dbReference type="InterPro" id="IPR037521">
    <property type="entry name" value="FLCN/SMCR8_DENN"/>
</dbReference>
<dbReference type="PANTHER" id="PTHR31334">
    <property type="entry name" value="SMITH-MAGENIS SYNDROME REGION GENE 8 PROTEIN"/>
    <property type="match status" value="1"/>
</dbReference>
<evidence type="ECO:0000313" key="9">
    <source>
        <dbReference type="Proteomes" id="UP001497623"/>
    </source>
</evidence>
<comment type="subcellular location">
    <subcellularLocation>
        <location evidence="1">Cytoplasm</location>
    </subcellularLocation>
</comment>
<gene>
    <name evidence="8" type="ORF">MNOR_LOCUS8919</name>
</gene>
<dbReference type="PROSITE" id="PS51834">
    <property type="entry name" value="DENN_FLCN_SMCR8"/>
    <property type="match status" value="1"/>
</dbReference>
<dbReference type="InterPro" id="IPR037520">
    <property type="entry name" value="Folliculin/SMCR8_longin"/>
</dbReference>
<dbReference type="GO" id="GO:0005085">
    <property type="term" value="F:guanyl-nucleotide exchange factor activity"/>
    <property type="evidence" value="ECO:0007669"/>
    <property type="project" value="UniProtKB-KW"/>
</dbReference>
<reference evidence="8 9" key="1">
    <citation type="submission" date="2024-05" db="EMBL/GenBank/DDBJ databases">
        <authorList>
            <person name="Wallberg A."/>
        </authorList>
    </citation>
    <scope>NUCLEOTIDE SEQUENCE [LARGE SCALE GENOMIC DNA]</scope>
</reference>
<dbReference type="GO" id="GO:0005096">
    <property type="term" value="F:GTPase activator activity"/>
    <property type="evidence" value="ECO:0007669"/>
    <property type="project" value="InterPro"/>
</dbReference>
<evidence type="ECO:0000313" key="8">
    <source>
        <dbReference type="EMBL" id="CAL4072784.1"/>
    </source>
</evidence>
<keyword evidence="9" id="KW-1185">Reference proteome</keyword>
<dbReference type="GO" id="GO:0005737">
    <property type="term" value="C:cytoplasm"/>
    <property type="evidence" value="ECO:0007669"/>
    <property type="project" value="UniProtKB-SubCell"/>
</dbReference>
<protein>
    <recommendedName>
        <fullName evidence="7">UDENN FLCN/SMCR8-type domain-containing protein</fullName>
    </recommendedName>
</protein>